<reference evidence="3 4" key="1">
    <citation type="submission" date="2020-08" db="EMBL/GenBank/DDBJ databases">
        <title>The Agave Microbiome: Exploring the role of microbial communities in plant adaptations to desert environments.</title>
        <authorList>
            <person name="Partida-Martinez L.P."/>
        </authorList>
    </citation>
    <scope>NUCLEOTIDE SEQUENCE [LARGE SCALE GENOMIC DNA]</scope>
    <source>
        <strain evidence="3 4">AS2.3</strain>
    </source>
</reference>
<feature type="chain" id="PRO_5030679471" description="Lipoprotein" evidence="2">
    <location>
        <begin position="22"/>
        <end position="93"/>
    </location>
</feature>
<evidence type="ECO:0000313" key="4">
    <source>
        <dbReference type="Proteomes" id="UP000517753"/>
    </source>
</evidence>
<dbReference type="Proteomes" id="UP000517753">
    <property type="component" value="Unassembled WGS sequence"/>
</dbReference>
<protein>
    <recommendedName>
        <fullName evidence="5">Lipoprotein</fullName>
    </recommendedName>
</protein>
<evidence type="ECO:0008006" key="5">
    <source>
        <dbReference type="Google" id="ProtNLM"/>
    </source>
</evidence>
<sequence>MKLHLFVGALLCGTIVVSASAQSSHSVRGYTRKDGTYVAPHRATNPNGTLSDNWSTKGNVNPDTGKPGTVDPYRAPSWSGASTGAEARKRSAF</sequence>
<keyword evidence="2" id="KW-0732">Signal</keyword>
<dbReference type="EMBL" id="JACCBY010000002">
    <property type="protein sequence ID" value="NYD90327.1"/>
    <property type="molecule type" value="Genomic_DNA"/>
</dbReference>
<comment type="caution">
    <text evidence="3">The sequence shown here is derived from an EMBL/GenBank/DDBJ whole genome shotgun (WGS) entry which is preliminary data.</text>
</comment>
<proteinExistence type="predicted"/>
<evidence type="ECO:0000256" key="1">
    <source>
        <dbReference type="SAM" id="MobiDB-lite"/>
    </source>
</evidence>
<evidence type="ECO:0000256" key="2">
    <source>
        <dbReference type="SAM" id="SignalP"/>
    </source>
</evidence>
<feature type="signal peptide" evidence="2">
    <location>
        <begin position="1"/>
        <end position="21"/>
    </location>
</feature>
<name>A0A7Y9FNM4_9SPHN</name>
<organism evidence="3 4">
    <name type="scientific">Sphingomonas melonis</name>
    <dbReference type="NCBI Taxonomy" id="152682"/>
    <lineage>
        <taxon>Bacteria</taxon>
        <taxon>Pseudomonadati</taxon>
        <taxon>Pseudomonadota</taxon>
        <taxon>Alphaproteobacteria</taxon>
        <taxon>Sphingomonadales</taxon>
        <taxon>Sphingomonadaceae</taxon>
        <taxon>Sphingomonas</taxon>
    </lineage>
</organism>
<accession>A0A7Y9FNM4</accession>
<feature type="region of interest" description="Disordered" evidence="1">
    <location>
        <begin position="21"/>
        <end position="93"/>
    </location>
</feature>
<keyword evidence="4" id="KW-1185">Reference proteome</keyword>
<gene>
    <name evidence="3" type="ORF">HD841_002107</name>
</gene>
<dbReference type="AlphaFoldDB" id="A0A7Y9FNM4"/>
<evidence type="ECO:0000313" key="3">
    <source>
        <dbReference type="EMBL" id="NYD90327.1"/>
    </source>
</evidence>
<feature type="compositionally biased region" description="Polar residues" evidence="1">
    <location>
        <begin position="44"/>
        <end position="62"/>
    </location>
</feature>